<reference evidence="2 3" key="1">
    <citation type="submission" date="2021-04" db="EMBL/GenBank/DDBJ databases">
        <authorList>
            <person name="De Guttry C."/>
            <person name="Zahm M."/>
            <person name="Klopp C."/>
            <person name="Cabau C."/>
            <person name="Louis A."/>
            <person name="Berthelot C."/>
            <person name="Parey E."/>
            <person name="Roest Crollius H."/>
            <person name="Montfort J."/>
            <person name="Robinson-Rechavi M."/>
            <person name="Bucao C."/>
            <person name="Bouchez O."/>
            <person name="Gislard M."/>
            <person name="Lluch J."/>
            <person name="Milhes M."/>
            <person name="Lampietro C."/>
            <person name="Lopez Roques C."/>
            <person name="Donnadieu C."/>
            <person name="Braasch I."/>
            <person name="Desvignes T."/>
            <person name="Postlethwait J."/>
            <person name="Bobe J."/>
            <person name="Wedekind C."/>
            <person name="Guiguen Y."/>
        </authorList>
    </citation>
    <scope>NUCLEOTIDE SEQUENCE [LARGE SCALE GENOMIC DNA]</scope>
    <source>
        <strain evidence="2">Cs_M1</strain>
        <tissue evidence="2">Blood</tissue>
    </source>
</reference>
<comment type="caution">
    <text evidence="2">The sequence shown here is derived from an EMBL/GenBank/DDBJ whole genome shotgun (WGS) entry which is preliminary data.</text>
</comment>
<dbReference type="EMBL" id="JAGTTL010000013">
    <property type="protein sequence ID" value="KAK6314014.1"/>
    <property type="molecule type" value="Genomic_DNA"/>
</dbReference>
<organism evidence="2 3">
    <name type="scientific">Coregonus suidteri</name>
    <dbReference type="NCBI Taxonomy" id="861788"/>
    <lineage>
        <taxon>Eukaryota</taxon>
        <taxon>Metazoa</taxon>
        <taxon>Chordata</taxon>
        <taxon>Craniata</taxon>
        <taxon>Vertebrata</taxon>
        <taxon>Euteleostomi</taxon>
        <taxon>Actinopterygii</taxon>
        <taxon>Neopterygii</taxon>
        <taxon>Teleostei</taxon>
        <taxon>Protacanthopterygii</taxon>
        <taxon>Salmoniformes</taxon>
        <taxon>Salmonidae</taxon>
        <taxon>Coregoninae</taxon>
        <taxon>Coregonus</taxon>
    </lineage>
</organism>
<keyword evidence="3" id="KW-1185">Reference proteome</keyword>
<evidence type="ECO:0000313" key="2">
    <source>
        <dbReference type="EMBL" id="KAK6314014.1"/>
    </source>
</evidence>
<gene>
    <name evidence="2" type="ORF">J4Q44_G00154730</name>
</gene>
<name>A0AAN8QRV5_9TELE</name>
<dbReference type="Proteomes" id="UP001356427">
    <property type="component" value="Unassembled WGS sequence"/>
</dbReference>
<protein>
    <submittedName>
        <fullName evidence="2">Uncharacterized protein</fullName>
    </submittedName>
</protein>
<proteinExistence type="predicted"/>
<feature type="compositionally biased region" description="Low complexity" evidence="1">
    <location>
        <begin position="88"/>
        <end position="106"/>
    </location>
</feature>
<feature type="region of interest" description="Disordered" evidence="1">
    <location>
        <begin position="1"/>
        <end position="24"/>
    </location>
</feature>
<feature type="region of interest" description="Disordered" evidence="1">
    <location>
        <begin position="88"/>
        <end position="115"/>
    </location>
</feature>
<accession>A0AAN8QRV5</accession>
<evidence type="ECO:0000256" key="1">
    <source>
        <dbReference type="SAM" id="MobiDB-lite"/>
    </source>
</evidence>
<sequence length="150" mass="16425">MEAQDRPQPGTKPSTNRVRPGKGDVKVSVVNMCGHSSSSILGKLYQQTALPSNSQYPVQRSKPWPYAPHLMALAPVPVTPRPLLCSIRTSRGTESTTPTTAGTPHSSARERQDRSRVWPCGQRLRGSLRPLCIVESAPEVCAVHCSTIRW</sequence>
<dbReference type="AlphaFoldDB" id="A0AAN8QRV5"/>
<evidence type="ECO:0000313" key="3">
    <source>
        <dbReference type="Proteomes" id="UP001356427"/>
    </source>
</evidence>